<dbReference type="PANTHER" id="PTHR33048:SF123">
    <property type="entry name" value="INTEGRAL MEMBRANE PROTEIN"/>
    <property type="match status" value="1"/>
</dbReference>
<evidence type="ECO:0000256" key="1">
    <source>
        <dbReference type="ARBA" id="ARBA00004141"/>
    </source>
</evidence>
<dbReference type="EMBL" id="CH445348">
    <property type="protein sequence ID" value="EAT79725.1"/>
    <property type="molecule type" value="Genomic_DNA"/>
</dbReference>
<feature type="transmembrane region" description="Helical" evidence="7">
    <location>
        <begin position="237"/>
        <end position="259"/>
    </location>
</feature>
<organism evidence="9 10">
    <name type="scientific">Phaeosphaeria nodorum (strain SN15 / ATCC MYA-4574 / FGSC 10173)</name>
    <name type="common">Glume blotch fungus</name>
    <name type="synonym">Parastagonospora nodorum</name>
    <dbReference type="NCBI Taxonomy" id="321614"/>
    <lineage>
        <taxon>Eukaryota</taxon>
        <taxon>Fungi</taxon>
        <taxon>Dikarya</taxon>
        <taxon>Ascomycota</taxon>
        <taxon>Pezizomycotina</taxon>
        <taxon>Dothideomycetes</taxon>
        <taxon>Pleosporomycetidae</taxon>
        <taxon>Pleosporales</taxon>
        <taxon>Pleosporineae</taxon>
        <taxon>Phaeosphaeriaceae</taxon>
        <taxon>Parastagonospora</taxon>
    </lineage>
</organism>
<evidence type="ECO:0000256" key="5">
    <source>
        <dbReference type="ARBA" id="ARBA00038359"/>
    </source>
</evidence>
<proteinExistence type="inferred from homology"/>
<reference evidence="10" key="1">
    <citation type="journal article" date="2007" name="Plant Cell">
        <title>Dothideomycete-plant interactions illuminated by genome sequencing and EST analysis of the wheat pathogen Stagonospora nodorum.</title>
        <authorList>
            <person name="Hane J.K."/>
            <person name="Lowe R.G."/>
            <person name="Solomon P.S."/>
            <person name="Tan K.C."/>
            <person name="Schoch C.L."/>
            <person name="Spatafora J.W."/>
            <person name="Crous P.W."/>
            <person name="Kodira C."/>
            <person name="Birren B.W."/>
            <person name="Galagan J.E."/>
            <person name="Torriani S.F."/>
            <person name="McDonald B.A."/>
            <person name="Oliver R.P."/>
        </authorList>
    </citation>
    <scope>NUCLEOTIDE SEQUENCE [LARGE SCALE GENOMIC DNA]</scope>
    <source>
        <strain evidence="10">SN15 / ATCC MYA-4574 / FGSC 10173</strain>
    </source>
</reference>
<feature type="transmembrane region" description="Helical" evidence="7">
    <location>
        <begin position="102"/>
        <end position="124"/>
    </location>
</feature>
<keyword evidence="2 7" id="KW-0812">Transmembrane</keyword>
<evidence type="ECO:0000256" key="2">
    <source>
        <dbReference type="ARBA" id="ARBA00022692"/>
    </source>
</evidence>
<feature type="transmembrane region" description="Helical" evidence="7">
    <location>
        <begin position="198"/>
        <end position="217"/>
    </location>
</feature>
<accession>Q0U5N9</accession>
<feature type="domain" description="Rhodopsin" evidence="8">
    <location>
        <begin position="37"/>
        <end position="260"/>
    </location>
</feature>
<gene>
    <name evidence="9" type="ORF">SNOG_12925</name>
</gene>
<keyword evidence="3 7" id="KW-1133">Transmembrane helix</keyword>
<comment type="similarity">
    <text evidence="5">Belongs to the SAT4 family.</text>
</comment>
<dbReference type="Pfam" id="PF20684">
    <property type="entry name" value="Fung_rhodopsin"/>
    <property type="match status" value="1"/>
</dbReference>
<evidence type="ECO:0000256" key="4">
    <source>
        <dbReference type="ARBA" id="ARBA00023136"/>
    </source>
</evidence>
<evidence type="ECO:0000256" key="3">
    <source>
        <dbReference type="ARBA" id="ARBA00022989"/>
    </source>
</evidence>
<comment type="subcellular location">
    <subcellularLocation>
        <location evidence="1">Membrane</location>
        <topology evidence="1">Multi-pass membrane protein</topology>
    </subcellularLocation>
</comment>
<evidence type="ECO:0000313" key="9">
    <source>
        <dbReference type="EMBL" id="EAT79725.1"/>
    </source>
</evidence>
<dbReference type="RefSeq" id="XP_001803142.1">
    <property type="nucleotide sequence ID" value="XM_001803090.1"/>
</dbReference>
<dbReference type="GeneID" id="5980055"/>
<feature type="compositionally biased region" description="Basic and acidic residues" evidence="6">
    <location>
        <begin position="291"/>
        <end position="306"/>
    </location>
</feature>
<evidence type="ECO:0000256" key="6">
    <source>
        <dbReference type="SAM" id="MobiDB-lite"/>
    </source>
</evidence>
<dbReference type="KEGG" id="pno:SNOG_12925"/>
<dbReference type="InterPro" id="IPR052337">
    <property type="entry name" value="SAT4-like"/>
</dbReference>
<dbReference type="AlphaFoldDB" id="Q0U5N9"/>
<feature type="region of interest" description="Disordered" evidence="6">
    <location>
        <begin position="267"/>
        <end position="306"/>
    </location>
</feature>
<sequence>MSSFPMFRSVSVLALVNPDLPSQSTKAYNPAVIIVTLRVYTRAVIVRNFGHDDYAMLVALVLIIGYFVAIIVLKNNGLGFSGEVLSPTQMRNQVQTTLAIQVIYYVVINTIKISILFFYLRIAARKRLEVLSKGTIGFLAAFCSICIICTLSQCIPLHKFWDLTATSSINIAIDIWILVLPITTLLKVQRPTREKAALVGIFSLGVFSTIASIVRLHAIRIYTESSDPFFDSVPINLWSMVEVNVGILCASIPSLKALFSSSQRQRSKNGAGYQYHSRGKSGVQDDTAESESVRLHDVHHAPTSET</sequence>
<keyword evidence="4 7" id="KW-0472">Membrane</keyword>
<dbReference type="VEuPathDB" id="FungiDB:JI435_129250"/>
<evidence type="ECO:0000256" key="7">
    <source>
        <dbReference type="SAM" id="Phobius"/>
    </source>
</evidence>
<dbReference type="InterPro" id="IPR049326">
    <property type="entry name" value="Rhodopsin_dom_fungi"/>
</dbReference>
<feature type="transmembrane region" description="Helical" evidence="7">
    <location>
        <begin position="54"/>
        <end position="73"/>
    </location>
</feature>
<dbReference type="GO" id="GO:0016020">
    <property type="term" value="C:membrane"/>
    <property type="evidence" value="ECO:0007669"/>
    <property type="project" value="UniProtKB-SubCell"/>
</dbReference>
<name>Q0U5N9_PHANO</name>
<feature type="transmembrane region" description="Helical" evidence="7">
    <location>
        <begin position="136"/>
        <end position="161"/>
    </location>
</feature>
<protein>
    <recommendedName>
        <fullName evidence="8">Rhodopsin domain-containing protein</fullName>
    </recommendedName>
</protein>
<dbReference type="STRING" id="321614.Q0U5N9"/>
<dbReference type="PANTHER" id="PTHR33048">
    <property type="entry name" value="PTH11-LIKE INTEGRAL MEMBRANE PROTEIN (AFU_ORTHOLOGUE AFUA_5G11245)"/>
    <property type="match status" value="1"/>
</dbReference>
<feature type="transmembrane region" description="Helical" evidence="7">
    <location>
        <begin position="167"/>
        <end position="186"/>
    </location>
</feature>
<dbReference type="OMA" id="GKANHIG"/>
<evidence type="ECO:0000259" key="8">
    <source>
        <dbReference type="Pfam" id="PF20684"/>
    </source>
</evidence>
<dbReference type="InParanoid" id="Q0U5N9"/>
<dbReference type="Proteomes" id="UP000001055">
    <property type="component" value="Unassembled WGS sequence"/>
</dbReference>
<evidence type="ECO:0000313" key="10">
    <source>
        <dbReference type="Proteomes" id="UP000001055"/>
    </source>
</evidence>